<evidence type="ECO:0000313" key="1">
    <source>
        <dbReference type="EMBL" id="MFB6489708.1"/>
    </source>
</evidence>
<organism evidence="1 2">
    <name type="scientific">Thermoproteus sp. AZ2</name>
    <dbReference type="NCBI Taxonomy" id="1609232"/>
    <lineage>
        <taxon>Archaea</taxon>
        <taxon>Thermoproteota</taxon>
        <taxon>Thermoprotei</taxon>
        <taxon>Thermoproteales</taxon>
        <taxon>Thermoproteaceae</taxon>
        <taxon>Thermoproteus</taxon>
    </lineage>
</organism>
<sequence>MGSRWLADGGDVHSTGADVPFYKAGPFWVDAYFIERLASAHNRILLVVGGLGPSGAGGLRPIPYPRVVELLREGAAAAESLLAEIKNRLTSGRKELALAPLYNPGAFMGRRSDALSDSAALSLALRLYRAVLSSLPEEPEALGWARLELKGGEVYLSGSRSPQYTYLYRTDRGFREALDALLRPGNAGGPIDV</sequence>
<evidence type="ECO:0000313" key="2">
    <source>
        <dbReference type="Proteomes" id="UP000033636"/>
    </source>
</evidence>
<dbReference type="Proteomes" id="UP000033636">
    <property type="component" value="Unassembled WGS sequence"/>
</dbReference>
<dbReference type="EMBL" id="JZWT02000001">
    <property type="protein sequence ID" value="MFB6489708.1"/>
    <property type="molecule type" value="Genomic_DNA"/>
</dbReference>
<reference evidence="1" key="1">
    <citation type="submission" date="2024-07" db="EMBL/GenBank/DDBJ databases">
        <title>Metagenome and Metagenome-Assembled Genomes of Archaea from a hot spring from the geothermal field of Los Azufres, Mexico.</title>
        <authorList>
            <person name="Marin-Paredes R."/>
            <person name="Martinez-Romero E."/>
            <person name="Servin-Garciduenas L.E."/>
        </authorList>
    </citation>
    <scope>NUCLEOTIDE SEQUENCE</scope>
</reference>
<proteinExistence type="predicted"/>
<comment type="caution">
    <text evidence="1">The sequence shown here is derived from an EMBL/GenBank/DDBJ whole genome shotgun (WGS) entry which is preliminary data.</text>
</comment>
<protein>
    <submittedName>
        <fullName evidence="1">Uncharacterized protein</fullName>
    </submittedName>
</protein>
<gene>
    <name evidence="1" type="ORF">TU35_000415</name>
</gene>
<name>A0ACC6UYE4_9CREN</name>
<accession>A0ACC6UYE4</accession>